<organism evidence="3 4">
    <name type="scientific">Ditylenchus destructor</name>
    <dbReference type="NCBI Taxonomy" id="166010"/>
    <lineage>
        <taxon>Eukaryota</taxon>
        <taxon>Metazoa</taxon>
        <taxon>Ecdysozoa</taxon>
        <taxon>Nematoda</taxon>
        <taxon>Chromadorea</taxon>
        <taxon>Rhabditida</taxon>
        <taxon>Tylenchina</taxon>
        <taxon>Tylenchomorpha</taxon>
        <taxon>Sphaerularioidea</taxon>
        <taxon>Anguinidae</taxon>
        <taxon>Anguininae</taxon>
        <taxon>Ditylenchus</taxon>
    </lineage>
</organism>
<evidence type="ECO:0000256" key="1">
    <source>
        <dbReference type="SAM" id="MobiDB-lite"/>
    </source>
</evidence>
<feature type="compositionally biased region" description="Low complexity" evidence="1">
    <location>
        <begin position="268"/>
        <end position="283"/>
    </location>
</feature>
<keyword evidence="2" id="KW-1133">Transmembrane helix</keyword>
<protein>
    <submittedName>
        <fullName evidence="3">Uncharacterized protein</fullName>
    </submittedName>
</protein>
<feature type="transmembrane region" description="Helical" evidence="2">
    <location>
        <begin position="6"/>
        <end position="27"/>
    </location>
</feature>
<dbReference type="EMBL" id="JAKKPZ010000301">
    <property type="protein sequence ID" value="KAI1696878.1"/>
    <property type="molecule type" value="Genomic_DNA"/>
</dbReference>
<proteinExistence type="predicted"/>
<evidence type="ECO:0000256" key="2">
    <source>
        <dbReference type="SAM" id="Phobius"/>
    </source>
</evidence>
<dbReference type="AlphaFoldDB" id="A0AAD4MIX8"/>
<reference evidence="3" key="1">
    <citation type="submission" date="2022-01" db="EMBL/GenBank/DDBJ databases">
        <title>Genome Sequence Resource for Two Populations of Ditylenchus destructor, the Migratory Endoparasitic Phytonematode.</title>
        <authorList>
            <person name="Zhang H."/>
            <person name="Lin R."/>
            <person name="Xie B."/>
        </authorList>
    </citation>
    <scope>NUCLEOTIDE SEQUENCE</scope>
    <source>
        <strain evidence="3">BazhouSP</strain>
    </source>
</reference>
<evidence type="ECO:0000313" key="3">
    <source>
        <dbReference type="EMBL" id="KAI1696878.1"/>
    </source>
</evidence>
<keyword evidence="4" id="KW-1185">Reference proteome</keyword>
<sequence length="397" mass="43711">MSNPQATLNIYKCLFTYILILLPIYLASVKVTGTFEWNDQINLAKIVLVPTKEGDPTLIDDPNNPGSYIPIKNIVPNWRSDDKGGEGNEDKEKEKEKQGAGNTVPVGLKPADLKAVGLKHVPQKTQREGIYGTYSIEVKENLQYRWVVQLDDKMYPLEETRVISTKNRVTMQMGKKTIRQPMNRKFFADMTVNIKITHYTDPNTPYALQKPSRWNNVIPQQVKKLAQSQDKKNEITVEMTFLPSAKPAARLESDRLKPDPLTALASTKPKPADAAPKPAPQKAELQGSAPKPVPENKHLRNARVSAGLQSRAALFSGGNSSATSAAVDRPVSRSGVQAKKELFNGGSAATSAASNEQSEKEKVIIAYGVFFEGVTDYKPQVRHPVNTNGGLKRPVAA</sequence>
<keyword evidence="2" id="KW-0812">Transmembrane</keyword>
<feature type="compositionally biased region" description="Basic and acidic residues" evidence="1">
    <location>
        <begin position="79"/>
        <end position="98"/>
    </location>
</feature>
<dbReference type="Proteomes" id="UP001201812">
    <property type="component" value="Unassembled WGS sequence"/>
</dbReference>
<name>A0AAD4MIX8_9BILA</name>
<feature type="region of interest" description="Disordered" evidence="1">
    <location>
        <begin position="70"/>
        <end position="104"/>
    </location>
</feature>
<gene>
    <name evidence="3" type="ORF">DdX_18822</name>
</gene>
<keyword evidence="2" id="KW-0472">Membrane</keyword>
<accession>A0AAD4MIX8</accession>
<feature type="compositionally biased region" description="Basic and acidic residues" evidence="1">
    <location>
        <begin position="249"/>
        <end position="258"/>
    </location>
</feature>
<feature type="region of interest" description="Disordered" evidence="1">
    <location>
        <begin position="246"/>
        <end position="296"/>
    </location>
</feature>
<evidence type="ECO:0000313" key="4">
    <source>
        <dbReference type="Proteomes" id="UP001201812"/>
    </source>
</evidence>
<comment type="caution">
    <text evidence="3">The sequence shown here is derived from an EMBL/GenBank/DDBJ whole genome shotgun (WGS) entry which is preliminary data.</text>
</comment>